<name>A0A6A6AYW8_9PEZI</name>
<protein>
    <submittedName>
        <fullName evidence="2">Uncharacterized protein</fullName>
    </submittedName>
</protein>
<dbReference type="AlphaFoldDB" id="A0A6A6AYW8"/>
<evidence type="ECO:0000313" key="3">
    <source>
        <dbReference type="Proteomes" id="UP000799438"/>
    </source>
</evidence>
<reference evidence="2" key="1">
    <citation type="journal article" date="2020" name="Stud. Mycol.">
        <title>101 Dothideomycetes genomes: a test case for predicting lifestyles and emergence of pathogens.</title>
        <authorList>
            <person name="Haridas S."/>
            <person name="Albert R."/>
            <person name="Binder M."/>
            <person name="Bloem J."/>
            <person name="Labutti K."/>
            <person name="Salamov A."/>
            <person name="Andreopoulos B."/>
            <person name="Baker S."/>
            <person name="Barry K."/>
            <person name="Bills G."/>
            <person name="Bluhm B."/>
            <person name="Cannon C."/>
            <person name="Castanera R."/>
            <person name="Culley D."/>
            <person name="Daum C."/>
            <person name="Ezra D."/>
            <person name="Gonzalez J."/>
            <person name="Henrissat B."/>
            <person name="Kuo A."/>
            <person name="Liang C."/>
            <person name="Lipzen A."/>
            <person name="Lutzoni F."/>
            <person name="Magnuson J."/>
            <person name="Mondo S."/>
            <person name="Nolan M."/>
            <person name="Ohm R."/>
            <person name="Pangilinan J."/>
            <person name="Park H.-J."/>
            <person name="Ramirez L."/>
            <person name="Alfaro M."/>
            <person name="Sun H."/>
            <person name="Tritt A."/>
            <person name="Yoshinaga Y."/>
            <person name="Zwiers L.-H."/>
            <person name="Turgeon B."/>
            <person name="Goodwin S."/>
            <person name="Spatafora J."/>
            <person name="Crous P."/>
            <person name="Grigoriev I."/>
        </authorList>
    </citation>
    <scope>NUCLEOTIDE SEQUENCE</scope>
    <source>
        <strain evidence="2">CBS 121167</strain>
    </source>
</reference>
<dbReference type="OrthoDB" id="10021397at2759"/>
<keyword evidence="1" id="KW-1133">Transmembrane helix</keyword>
<keyword evidence="1" id="KW-0812">Transmembrane</keyword>
<accession>A0A6A6AYW8</accession>
<sequence length="71" mass="8030">MVAACLCWGGVLCCWYSYGAGGFVCSTLFSFWYLGKGKMESRICFGSTIVYVIWPFFSACGYMFRALLLCW</sequence>
<keyword evidence="3" id="KW-1185">Reference proteome</keyword>
<gene>
    <name evidence="2" type="ORF">K452DRAFT_291895</name>
</gene>
<dbReference type="Proteomes" id="UP000799438">
    <property type="component" value="Unassembled WGS sequence"/>
</dbReference>
<dbReference type="EMBL" id="ML995507">
    <property type="protein sequence ID" value="KAF2137122.1"/>
    <property type="molecule type" value="Genomic_DNA"/>
</dbReference>
<organism evidence="2 3">
    <name type="scientific">Aplosporella prunicola CBS 121167</name>
    <dbReference type="NCBI Taxonomy" id="1176127"/>
    <lineage>
        <taxon>Eukaryota</taxon>
        <taxon>Fungi</taxon>
        <taxon>Dikarya</taxon>
        <taxon>Ascomycota</taxon>
        <taxon>Pezizomycotina</taxon>
        <taxon>Dothideomycetes</taxon>
        <taxon>Dothideomycetes incertae sedis</taxon>
        <taxon>Botryosphaeriales</taxon>
        <taxon>Aplosporellaceae</taxon>
        <taxon>Aplosporella</taxon>
    </lineage>
</organism>
<dbReference type="GeneID" id="54298767"/>
<keyword evidence="1" id="KW-0472">Membrane</keyword>
<evidence type="ECO:0000256" key="1">
    <source>
        <dbReference type="SAM" id="Phobius"/>
    </source>
</evidence>
<evidence type="ECO:0000313" key="2">
    <source>
        <dbReference type="EMBL" id="KAF2137122.1"/>
    </source>
</evidence>
<dbReference type="RefSeq" id="XP_033392840.1">
    <property type="nucleotide sequence ID" value="XM_033541271.1"/>
</dbReference>
<feature type="transmembrane region" description="Helical" evidence="1">
    <location>
        <begin position="43"/>
        <end position="64"/>
    </location>
</feature>
<proteinExistence type="predicted"/>